<accession>A0A6G8IXE0</accession>
<feature type="compositionally biased region" description="Basic and acidic residues" evidence="1">
    <location>
        <begin position="237"/>
        <end position="246"/>
    </location>
</feature>
<evidence type="ECO:0000313" key="3">
    <source>
        <dbReference type="EMBL" id="QKI37334.1"/>
    </source>
</evidence>
<keyword evidence="2" id="KW-0238">DNA-binding</keyword>
<organism evidence="2">
    <name type="scientific">Auricularia auricula-judae</name>
    <name type="common">Judas ear fungus</name>
    <name type="synonym">Tremella auricula-judae</name>
    <dbReference type="NCBI Taxonomy" id="29892"/>
    <lineage>
        <taxon>Eukaryota</taxon>
        <taxon>Fungi</taxon>
        <taxon>Dikarya</taxon>
        <taxon>Basidiomycota</taxon>
        <taxon>Agaricomycotina</taxon>
        <taxon>Agaricomycetes</taxon>
        <taxon>Auriculariales</taxon>
        <taxon>Auriculariaceae</taxon>
        <taxon>Auricularia</taxon>
    </lineage>
</organism>
<evidence type="ECO:0000256" key="1">
    <source>
        <dbReference type="SAM" id="MobiDB-lite"/>
    </source>
</evidence>
<feature type="compositionally biased region" description="Low complexity" evidence="1">
    <location>
        <begin position="260"/>
        <end position="272"/>
    </location>
</feature>
<gene>
    <name evidence="3" type="primary">HD1-2</name>
</gene>
<feature type="region of interest" description="Disordered" evidence="1">
    <location>
        <begin position="338"/>
        <end position="368"/>
    </location>
</feature>
<name>A0A6G8IXE0_AURAJ</name>
<keyword evidence="2" id="KW-0371">Homeobox</keyword>
<dbReference type="GO" id="GO:0003677">
    <property type="term" value="F:DNA binding"/>
    <property type="evidence" value="ECO:0007669"/>
    <property type="project" value="UniProtKB-KW"/>
</dbReference>
<dbReference type="AlphaFoldDB" id="A0A6G8IXE0"/>
<proteinExistence type="predicted"/>
<feature type="region of interest" description="Disordered" evidence="1">
    <location>
        <begin position="569"/>
        <end position="620"/>
    </location>
</feature>
<dbReference type="EMBL" id="MN267027">
    <property type="protein sequence ID" value="QKI37334.1"/>
    <property type="molecule type" value="Genomic_DNA"/>
</dbReference>
<reference evidence="2" key="1">
    <citation type="submission" date="2019-08" db="EMBL/GenBank/DDBJ databases">
        <authorList>
            <person name="Ming F."/>
        </authorList>
    </citation>
    <scope>NUCLEOTIDE SEQUENCE</scope>
    <source>
        <strain evidence="2">14-8</strain>
    </source>
</reference>
<reference evidence="3" key="2">
    <citation type="journal article" date="2020" name="J. Fungi">
        <title>Genome Sequence Analysis of Auricularia heimuer Combined with Genetic Linkage Map.</title>
        <authorList>
            <person name="Fang M."/>
            <person name="Wang X."/>
            <person name="Chen Y."/>
            <person name="Wang P."/>
            <person name="Lu L."/>
            <person name="Lu J."/>
            <person name="Yao F."/>
            <person name="Zhang Y."/>
        </authorList>
    </citation>
    <scope>NUCLEOTIDE SEQUENCE</scope>
    <source>
        <strain evidence="3">14-5</strain>
    </source>
</reference>
<feature type="region of interest" description="Disordered" evidence="1">
    <location>
        <begin position="237"/>
        <end position="284"/>
    </location>
</feature>
<evidence type="ECO:0000313" key="2">
    <source>
        <dbReference type="EMBL" id="QIM58253.1"/>
    </source>
</evidence>
<feature type="compositionally biased region" description="Basic and acidic residues" evidence="1">
    <location>
        <begin position="352"/>
        <end position="361"/>
    </location>
</feature>
<feature type="compositionally biased region" description="Acidic residues" evidence="1">
    <location>
        <begin position="273"/>
        <end position="284"/>
    </location>
</feature>
<sequence length="683" mass="74659">MSASQSLEQAVHTLDVDFLAAVQRGPAHIGAFLERLDHLRDELRSALDTGAVTPELAEQAWSQFSFILAQSQRVFDYNQTFNGVVDSVSSSQVESSLEASTPATRAASIPLFRYFLDNITHPYPDAVEKERVSEQVRELGWPDFDKRKLEDWLNRKRNQSGFGAILRTYCHEDRSDMRTLCNIALFGTAEEKSRLPEGALDDIEDMRDFVQCQHDELAEQKEVAWVDELSTHVRAVLEDDQARDTDSNGDDDDDDDDLSNYDSASDWSATDVGDGDDDTDDEEVPCTVIGTKRKLMESCDFLPFITSRPLSRSFSTASSVSSSSTACSSRSFTGASASSVTTVEWDDDDDSCDRPAKRTRSDSFAFQSEPLPSNSFAEDTLASMTAPADPLFTQYRTKRKRTEDILASRTRLMKRSRYATLGVTSEFSSVSDLHSLTLSGICSIDWVPTEATLADFDVDACAVDCTQPAYQIQVEETIDLAQSDDEPAEDNLTWSKLQVYAIFRLLLPASVRPLPPALGLSMTVSFDTNDLSARDVTSLNQLFALTPEDISAMHESMNSFVSLNTSSATAEIVSPPEDSPSPTSSTSSGCSSPPALSDDSGLSTRSSSVEPDSEQDLLPSPAALSADYGQFYNELFSGKTSSIDSSELQVELGATHDVDVAANELSGAASLLARYLQDSMTAA</sequence>
<dbReference type="EMBL" id="MN267022">
    <property type="protein sequence ID" value="QIM58253.1"/>
    <property type="molecule type" value="Genomic_DNA"/>
</dbReference>
<feature type="compositionally biased region" description="Low complexity" evidence="1">
    <location>
        <begin position="574"/>
        <end position="608"/>
    </location>
</feature>
<protein>
    <submittedName>
        <fullName evidence="2">HD1-1 homeodomain protein</fullName>
    </submittedName>
    <submittedName>
        <fullName evidence="3">Homeodomain protein HD1</fullName>
    </submittedName>
</protein>
<feature type="compositionally biased region" description="Acidic residues" evidence="1">
    <location>
        <begin position="247"/>
        <end position="259"/>
    </location>
</feature>